<protein>
    <submittedName>
        <fullName evidence="3">28S ribosomal protein S35, mitochondrial-like</fullName>
    </submittedName>
</protein>
<reference evidence="3" key="1">
    <citation type="submission" date="2025-08" db="UniProtKB">
        <authorList>
            <consortium name="RefSeq"/>
        </authorList>
    </citation>
    <scope>IDENTIFICATION</scope>
</reference>
<dbReference type="CTD" id="60488"/>
<dbReference type="OrthoDB" id="283424at2759"/>
<dbReference type="GO" id="GO:0005763">
    <property type="term" value="C:mitochondrial small ribosomal subunit"/>
    <property type="evidence" value="ECO:0007669"/>
    <property type="project" value="TreeGrafter"/>
</dbReference>
<dbReference type="OMA" id="EEYVWDI"/>
<dbReference type="InterPro" id="IPR019349">
    <property type="entry name" value="Ribosomal_mS35_mit"/>
</dbReference>
<organism evidence="2 3">
    <name type="scientific">Acanthaster planci</name>
    <name type="common">Crown-of-thorns starfish</name>
    <dbReference type="NCBI Taxonomy" id="133434"/>
    <lineage>
        <taxon>Eukaryota</taxon>
        <taxon>Metazoa</taxon>
        <taxon>Echinodermata</taxon>
        <taxon>Eleutherozoa</taxon>
        <taxon>Asterozoa</taxon>
        <taxon>Asteroidea</taxon>
        <taxon>Valvatacea</taxon>
        <taxon>Valvatida</taxon>
        <taxon>Acanthasteridae</taxon>
        <taxon>Acanthaster</taxon>
    </lineage>
</organism>
<dbReference type="GO" id="GO:0032543">
    <property type="term" value="P:mitochondrial translation"/>
    <property type="evidence" value="ECO:0007669"/>
    <property type="project" value="InterPro"/>
</dbReference>
<dbReference type="RefSeq" id="XP_022098397.1">
    <property type="nucleotide sequence ID" value="XM_022242705.1"/>
</dbReference>
<dbReference type="GeneID" id="110983447"/>
<evidence type="ECO:0000259" key="1">
    <source>
        <dbReference type="Pfam" id="PF10213"/>
    </source>
</evidence>
<dbReference type="PANTHER" id="PTHR13490">
    <property type="entry name" value="MITOCHONDRIAL 28S RIBOSOMAL PROTEIN S28"/>
    <property type="match status" value="1"/>
</dbReference>
<dbReference type="Proteomes" id="UP000694845">
    <property type="component" value="Unplaced"/>
</dbReference>
<proteinExistence type="predicted"/>
<dbReference type="InterPro" id="IPR039848">
    <property type="entry name" value="Ribosomal_mS35_mt"/>
</dbReference>
<sequence>MAATTVFGRWLRLGLNFSQRICSVLEASSPVKISSDRLYSQYSSLVSTSLPDVDSEIERVSRHSLRGKAMRAMQEKLRRREPLPPPRELRMKEDQDWSNVYPTAAPFKWSAVPLPIRMGYPVRRGIPPHKYGNAELLKIPNFLHLTPPAIKKHCAALKEFCTEWPEGLETDEDCERHFPLEVETSDYLFSGPSLRHPDARIITVKVKLRDLPLDKHARWKLIQLAGQRYNKKTQTLTLTTDRCPVRKQNRNYAMYLLTVLFNEAWITEPWEADITEDDMEEYVWDISPSRRSTIATLARMNNKDNMEGEVSPGEELEYLGSPEVSKYGDAVTALRNTPESHQSLERYKAAALSLLQMSKDES</sequence>
<dbReference type="PANTHER" id="PTHR13490:SF0">
    <property type="entry name" value="SMALL RIBOSOMAL SUBUNIT PROTEIN MS35"/>
    <property type="match status" value="1"/>
</dbReference>
<gene>
    <name evidence="3" type="primary">LOC110983447</name>
</gene>
<dbReference type="AlphaFoldDB" id="A0A8B7Z0B1"/>
<feature type="domain" description="Small ribosomal subunit protein mS35 mitochondrial conserved" evidence="1">
    <location>
        <begin position="195"/>
        <end position="266"/>
    </location>
</feature>
<evidence type="ECO:0000313" key="3">
    <source>
        <dbReference type="RefSeq" id="XP_022098397.1"/>
    </source>
</evidence>
<dbReference type="KEGG" id="aplc:110983447"/>
<evidence type="ECO:0000313" key="2">
    <source>
        <dbReference type="Proteomes" id="UP000694845"/>
    </source>
</evidence>
<name>A0A8B7Z0B1_ACAPL</name>
<dbReference type="GO" id="GO:0003735">
    <property type="term" value="F:structural constituent of ribosome"/>
    <property type="evidence" value="ECO:0007669"/>
    <property type="project" value="InterPro"/>
</dbReference>
<accession>A0A8B7Z0B1</accession>
<dbReference type="Pfam" id="PF10213">
    <property type="entry name" value="MRP-S28"/>
    <property type="match status" value="1"/>
</dbReference>
<keyword evidence="2" id="KW-1185">Reference proteome</keyword>